<evidence type="ECO:0000256" key="3">
    <source>
        <dbReference type="ARBA" id="ARBA00023163"/>
    </source>
</evidence>
<dbReference type="CDD" id="cd00093">
    <property type="entry name" value="HTH_XRE"/>
    <property type="match status" value="1"/>
</dbReference>
<name>A0ABV6EZI1_9BRAD</name>
<dbReference type="Gene3D" id="1.10.260.40">
    <property type="entry name" value="lambda repressor-like DNA-binding domains"/>
    <property type="match status" value="1"/>
</dbReference>
<dbReference type="SUPFAM" id="SSF51306">
    <property type="entry name" value="LexA/Signal peptidase"/>
    <property type="match status" value="1"/>
</dbReference>
<dbReference type="SMART" id="SM00530">
    <property type="entry name" value="HTH_XRE"/>
    <property type="match status" value="1"/>
</dbReference>
<dbReference type="InterPro" id="IPR039418">
    <property type="entry name" value="LexA-like"/>
</dbReference>
<keyword evidence="1" id="KW-0805">Transcription regulation</keyword>
<feature type="domain" description="HTH cro/C1-type" evidence="4">
    <location>
        <begin position="43"/>
        <end position="97"/>
    </location>
</feature>
<dbReference type="Gene3D" id="2.10.109.10">
    <property type="entry name" value="Umud Fragment, subunit A"/>
    <property type="match status" value="1"/>
</dbReference>
<evidence type="ECO:0000256" key="1">
    <source>
        <dbReference type="ARBA" id="ARBA00023015"/>
    </source>
</evidence>
<organism evidence="5 6">
    <name type="scientific">Rhodopseudomonas telluris</name>
    <dbReference type="NCBI Taxonomy" id="644215"/>
    <lineage>
        <taxon>Bacteria</taxon>
        <taxon>Pseudomonadati</taxon>
        <taxon>Pseudomonadota</taxon>
        <taxon>Alphaproteobacteria</taxon>
        <taxon>Hyphomicrobiales</taxon>
        <taxon>Nitrobacteraceae</taxon>
        <taxon>Rhodopseudomonas</taxon>
    </lineage>
</organism>
<accession>A0ABV6EZI1</accession>
<evidence type="ECO:0000259" key="4">
    <source>
        <dbReference type="PROSITE" id="PS50943"/>
    </source>
</evidence>
<keyword evidence="3" id="KW-0804">Transcription</keyword>
<dbReference type="InterPro" id="IPR010982">
    <property type="entry name" value="Lambda_DNA-bd_dom_sf"/>
</dbReference>
<comment type="caution">
    <text evidence="5">The sequence shown here is derived from an EMBL/GenBank/DDBJ whole genome shotgun (WGS) entry which is preliminary data.</text>
</comment>
<evidence type="ECO:0000256" key="2">
    <source>
        <dbReference type="ARBA" id="ARBA00023125"/>
    </source>
</evidence>
<gene>
    <name evidence="5" type="ORF">ACFFJ6_24400</name>
</gene>
<dbReference type="InterPro" id="IPR036286">
    <property type="entry name" value="LexA/Signal_pep-like_sf"/>
</dbReference>
<dbReference type="RefSeq" id="WP_378392832.1">
    <property type="nucleotide sequence ID" value="NZ_JBHLWM010000012.1"/>
</dbReference>
<dbReference type="Pfam" id="PF00717">
    <property type="entry name" value="Peptidase_S24"/>
    <property type="match status" value="1"/>
</dbReference>
<dbReference type="InterPro" id="IPR015927">
    <property type="entry name" value="Peptidase_S24_S26A/B/C"/>
</dbReference>
<dbReference type="Pfam" id="PF01381">
    <property type="entry name" value="HTH_3"/>
    <property type="match status" value="1"/>
</dbReference>
<dbReference type="PANTHER" id="PTHR40661:SF3">
    <property type="entry name" value="FELS-1 PROPHAGE TRANSCRIPTIONAL REGULATOR"/>
    <property type="match status" value="1"/>
</dbReference>
<dbReference type="PANTHER" id="PTHR40661">
    <property type="match status" value="1"/>
</dbReference>
<sequence length="232" mass="25679">MSRSNTKTVLIRKPSNTVSVFEAHTNLVDLVRMAPKGKYPNGLADIIKARGISQAKLAEAIGTSQQQIGKLVNGEREMTALWAEKLAPALRASPEQLVFPGLRRFRAPLVSWVSAGQLAAQEGVKRTDVKKYVMLADLPKGDWIVLEVQGDSMDRVAPDGSYICVNLADRRPHNEKFFVFCTEEGDATFKRFRAGNPPRLQPFSTNPDHETLPMTEGMLVVGRVGRVIHDLD</sequence>
<proteinExistence type="predicted"/>
<dbReference type="EMBL" id="JBHLWM010000012">
    <property type="protein sequence ID" value="MFC0243646.1"/>
    <property type="molecule type" value="Genomic_DNA"/>
</dbReference>
<dbReference type="InterPro" id="IPR001387">
    <property type="entry name" value="Cro/C1-type_HTH"/>
</dbReference>
<evidence type="ECO:0000313" key="6">
    <source>
        <dbReference type="Proteomes" id="UP001589775"/>
    </source>
</evidence>
<dbReference type="PROSITE" id="PS50943">
    <property type="entry name" value="HTH_CROC1"/>
    <property type="match status" value="1"/>
</dbReference>
<dbReference type="Proteomes" id="UP001589775">
    <property type="component" value="Unassembled WGS sequence"/>
</dbReference>
<reference evidence="5 6" key="1">
    <citation type="submission" date="2024-09" db="EMBL/GenBank/DDBJ databases">
        <authorList>
            <person name="Sun Q."/>
            <person name="Mori K."/>
        </authorList>
    </citation>
    <scope>NUCLEOTIDE SEQUENCE [LARGE SCALE GENOMIC DNA]</scope>
    <source>
        <strain evidence="5 6">KCTC 23279</strain>
    </source>
</reference>
<keyword evidence="6" id="KW-1185">Reference proteome</keyword>
<dbReference type="SUPFAM" id="SSF47413">
    <property type="entry name" value="lambda repressor-like DNA-binding domains"/>
    <property type="match status" value="1"/>
</dbReference>
<keyword evidence="2" id="KW-0238">DNA-binding</keyword>
<protein>
    <submittedName>
        <fullName evidence="5">LexA family protein</fullName>
    </submittedName>
</protein>
<evidence type="ECO:0000313" key="5">
    <source>
        <dbReference type="EMBL" id="MFC0243646.1"/>
    </source>
</evidence>
<dbReference type="CDD" id="cd06529">
    <property type="entry name" value="S24_LexA-like"/>
    <property type="match status" value="1"/>
</dbReference>